<dbReference type="InterPro" id="IPR006665">
    <property type="entry name" value="OmpA-like"/>
</dbReference>
<evidence type="ECO:0000313" key="8">
    <source>
        <dbReference type="EMBL" id="EAY29727.1"/>
    </source>
</evidence>
<evidence type="ECO:0000256" key="6">
    <source>
        <dbReference type="SAM" id="SignalP"/>
    </source>
</evidence>
<evidence type="ECO:0000256" key="4">
    <source>
        <dbReference type="PROSITE-ProRule" id="PRU00339"/>
    </source>
</evidence>
<dbReference type="PROSITE" id="PS50005">
    <property type="entry name" value="TPR"/>
    <property type="match status" value="1"/>
</dbReference>
<dbReference type="SUPFAM" id="SSF48452">
    <property type="entry name" value="TPR-like"/>
    <property type="match status" value="1"/>
</dbReference>
<dbReference type="Gene3D" id="2.120.10.30">
    <property type="entry name" value="TolB, C-terminal domain"/>
    <property type="match status" value="1"/>
</dbReference>
<evidence type="ECO:0000313" key="9">
    <source>
        <dbReference type="Proteomes" id="UP000004095"/>
    </source>
</evidence>
<proteinExistence type="predicted"/>
<dbReference type="InterPro" id="IPR019734">
    <property type="entry name" value="TPR_rpt"/>
</dbReference>
<dbReference type="PRINTS" id="PR01021">
    <property type="entry name" value="OMPADOMAIN"/>
</dbReference>
<keyword evidence="9" id="KW-1185">Reference proteome</keyword>
<dbReference type="Gene3D" id="3.30.1330.60">
    <property type="entry name" value="OmpA-like domain"/>
    <property type="match status" value="1"/>
</dbReference>
<dbReference type="InterPro" id="IPR011990">
    <property type="entry name" value="TPR-like_helical_dom_sf"/>
</dbReference>
<protein>
    <submittedName>
        <fullName evidence="8">Immunogenic 75 kDa protein PG4</fullName>
    </submittedName>
</protein>
<dbReference type="SUPFAM" id="SSF82171">
    <property type="entry name" value="DPP6 N-terminal domain-like"/>
    <property type="match status" value="1"/>
</dbReference>
<feature type="signal peptide" evidence="6">
    <location>
        <begin position="1"/>
        <end position="22"/>
    </location>
</feature>
<evidence type="ECO:0000256" key="1">
    <source>
        <dbReference type="ARBA" id="ARBA00004442"/>
    </source>
</evidence>
<keyword evidence="2 5" id="KW-0472">Membrane</keyword>
<dbReference type="eggNOG" id="COG0457">
    <property type="taxonomic scope" value="Bacteria"/>
</dbReference>
<dbReference type="PROSITE" id="PS51257">
    <property type="entry name" value="PROKAR_LIPOPROTEIN"/>
    <property type="match status" value="1"/>
</dbReference>
<evidence type="ECO:0000259" key="7">
    <source>
        <dbReference type="PROSITE" id="PS51123"/>
    </source>
</evidence>
<dbReference type="EMBL" id="AAWS01000009">
    <property type="protein sequence ID" value="EAY29727.1"/>
    <property type="molecule type" value="Genomic_DNA"/>
</dbReference>
<dbReference type="CDD" id="cd07185">
    <property type="entry name" value="OmpA_C-like"/>
    <property type="match status" value="1"/>
</dbReference>
<feature type="chain" id="PRO_5002641617" evidence="6">
    <location>
        <begin position="23"/>
        <end position="660"/>
    </location>
</feature>
<dbReference type="Proteomes" id="UP000004095">
    <property type="component" value="Unassembled WGS sequence"/>
</dbReference>
<dbReference type="InterPro" id="IPR050330">
    <property type="entry name" value="Bact_OuterMem_StrucFunc"/>
</dbReference>
<feature type="domain" description="OmpA-like" evidence="7">
    <location>
        <begin position="539"/>
        <end position="658"/>
    </location>
</feature>
<evidence type="ECO:0000256" key="2">
    <source>
        <dbReference type="ARBA" id="ARBA00023136"/>
    </source>
</evidence>
<reference evidence="8 9" key="1">
    <citation type="submission" date="2007-01" db="EMBL/GenBank/DDBJ databases">
        <authorList>
            <person name="Haygood M."/>
            <person name="Podell S."/>
            <person name="Anderson C."/>
            <person name="Hopkinson B."/>
            <person name="Roe K."/>
            <person name="Barbeau K."/>
            <person name="Gaasterland T."/>
            <person name="Ferriera S."/>
            <person name="Johnson J."/>
            <person name="Kravitz S."/>
            <person name="Beeson K."/>
            <person name="Sutton G."/>
            <person name="Rogers Y.-H."/>
            <person name="Friedman R."/>
            <person name="Frazier M."/>
            <person name="Venter J.C."/>
        </authorList>
    </citation>
    <scope>NUCLEOTIDE SEQUENCE [LARGE SCALE GENOMIC DNA]</scope>
    <source>
        <strain evidence="8 9">ATCC 23134</strain>
    </source>
</reference>
<name>A1ZI59_MICM2</name>
<accession>A1ZI59</accession>
<dbReference type="InterPro" id="IPR011659">
    <property type="entry name" value="WD40"/>
</dbReference>
<dbReference type="Pfam" id="PF00691">
    <property type="entry name" value="OmpA"/>
    <property type="match status" value="1"/>
</dbReference>
<dbReference type="InterPro" id="IPR036737">
    <property type="entry name" value="OmpA-like_sf"/>
</dbReference>
<dbReference type="PROSITE" id="PS51123">
    <property type="entry name" value="OMPA_2"/>
    <property type="match status" value="1"/>
</dbReference>
<dbReference type="Pfam" id="PF07676">
    <property type="entry name" value="PD40"/>
    <property type="match status" value="2"/>
</dbReference>
<gene>
    <name evidence="8" type="ORF">M23134_05599</name>
</gene>
<dbReference type="PANTHER" id="PTHR30329:SF21">
    <property type="entry name" value="LIPOPROTEIN YIAD-RELATED"/>
    <property type="match status" value="1"/>
</dbReference>
<feature type="repeat" description="TPR" evidence="4">
    <location>
        <begin position="58"/>
        <end position="91"/>
    </location>
</feature>
<keyword evidence="4" id="KW-0802">TPR repeat</keyword>
<dbReference type="PANTHER" id="PTHR30329">
    <property type="entry name" value="STATOR ELEMENT OF FLAGELLAR MOTOR COMPLEX"/>
    <property type="match status" value="1"/>
</dbReference>
<comment type="subcellular location">
    <subcellularLocation>
        <location evidence="1">Cell outer membrane</location>
    </subcellularLocation>
</comment>
<dbReference type="AlphaFoldDB" id="A1ZI59"/>
<evidence type="ECO:0000256" key="3">
    <source>
        <dbReference type="ARBA" id="ARBA00023237"/>
    </source>
</evidence>
<dbReference type="InterPro" id="IPR006664">
    <property type="entry name" value="OMP_bac"/>
</dbReference>
<organism evidence="8 9">
    <name type="scientific">Microscilla marina ATCC 23134</name>
    <dbReference type="NCBI Taxonomy" id="313606"/>
    <lineage>
        <taxon>Bacteria</taxon>
        <taxon>Pseudomonadati</taxon>
        <taxon>Bacteroidota</taxon>
        <taxon>Cytophagia</taxon>
        <taxon>Cytophagales</taxon>
        <taxon>Microscillaceae</taxon>
        <taxon>Microscilla</taxon>
    </lineage>
</organism>
<evidence type="ECO:0000256" key="5">
    <source>
        <dbReference type="PROSITE-ProRule" id="PRU00473"/>
    </source>
</evidence>
<comment type="caution">
    <text evidence="8">The sequence shown here is derived from an EMBL/GenBank/DDBJ whole genome shotgun (WGS) entry which is preliminary data.</text>
</comment>
<dbReference type="Gene3D" id="1.25.40.10">
    <property type="entry name" value="Tetratricopeptide repeat domain"/>
    <property type="match status" value="1"/>
</dbReference>
<dbReference type="eggNOG" id="COG2885">
    <property type="taxonomic scope" value="Bacteria"/>
</dbReference>
<sequence length="660" mass="74768">MNKIKHKIIVMGCLLASLGFVTSCSSNFKLGKKKYDLHEYHEAIKYFEKAEASGHPKKETHFYIAESYRMSNQMRKALPFYQKAIEARSREDEARFHYAECLKFMGKYKEAHVLYEKYAKTGKNYKLRKKARTEIKNLEKLESMVKEEHHYTVTNCEGLNTKSAEFSPMIHKGKMVFTSARKETVFKGNGAAYLGIYAHDFNHPTKFTGEAKLYEDDIHHETEHDASPTFARNGSFMIFARSGNKKKGRRTTDLFISRRQADGTWGEAELLEISSDKAWDACPSISPDGKRLYFSSDRKGGAGGNDIWVANLTSSGRAYGVRNVGRQINTNHSEKFPYVDNKGKLYFSSTGHWGLGGLDLFVATRRNGKVEVKNMGVPFNSPADDFGIIYNTDSTGYFSSDREGGKGGDDIYHFLDQTPKTKTFNYFLAIDVAVEDTVTQEDIPLPGSKVEVYEGTIASIKKGSKPIHIFTADAKGHVKEFPVKVKTDYVIKAGNNVSKVQYITNEEEYSMLGREADQDDPKYKKAVNDIHLQTTVYLKPVLGYEFEAIIFYDFARWEIRPDAAKELDERVLTFLKNNPKLIVELGSHTDARGTDQNNLILSQKRAKSAVDYLISKGIDPDRIKAKGYGETDLKIKEAKTEEEHQANRRTTVKVLGIMSE</sequence>
<dbReference type="GO" id="GO:0009279">
    <property type="term" value="C:cell outer membrane"/>
    <property type="evidence" value="ECO:0007669"/>
    <property type="project" value="UniProtKB-SubCell"/>
</dbReference>
<keyword evidence="3" id="KW-0998">Cell outer membrane</keyword>
<dbReference type="SUPFAM" id="SSF103088">
    <property type="entry name" value="OmpA-like"/>
    <property type="match status" value="1"/>
</dbReference>
<dbReference type="InterPro" id="IPR011042">
    <property type="entry name" value="6-blade_b-propeller_TolB-like"/>
</dbReference>
<dbReference type="RefSeq" id="WP_004155444.1">
    <property type="nucleotide sequence ID" value="NZ_AAWS01000009.1"/>
</dbReference>
<keyword evidence="6" id="KW-0732">Signal</keyword>
<dbReference type="OrthoDB" id="1488841at2"/>
<dbReference type="eggNOG" id="COG0823">
    <property type="taxonomic scope" value="Bacteria"/>
</dbReference>
<dbReference type="Pfam" id="PF12895">
    <property type="entry name" value="ANAPC3"/>
    <property type="match status" value="1"/>
</dbReference>